<proteinExistence type="inferred from homology"/>
<dbReference type="OrthoDB" id="9797862at2"/>
<organism evidence="5 6">
    <name type="scientific">Lunatimonas lonarensis</name>
    <dbReference type="NCBI Taxonomy" id="1232681"/>
    <lineage>
        <taxon>Bacteria</taxon>
        <taxon>Pseudomonadati</taxon>
        <taxon>Bacteroidota</taxon>
        <taxon>Cytophagia</taxon>
        <taxon>Cytophagales</taxon>
        <taxon>Cyclobacteriaceae</taxon>
    </lineage>
</organism>
<comment type="caution">
    <text evidence="5">The sequence shown here is derived from an EMBL/GenBank/DDBJ whole genome shotgun (WGS) entry which is preliminary data.</text>
</comment>
<dbReference type="InterPro" id="IPR012677">
    <property type="entry name" value="Nucleotide-bd_a/b_plait_sf"/>
</dbReference>
<dbReference type="Proteomes" id="UP000013909">
    <property type="component" value="Unassembled WGS sequence"/>
</dbReference>
<dbReference type="Pfam" id="PF00276">
    <property type="entry name" value="Ribosomal_L23"/>
    <property type="match status" value="1"/>
</dbReference>
<dbReference type="PANTHER" id="PTHR11620">
    <property type="entry name" value="60S RIBOSOMAL PROTEIN L23A"/>
    <property type="match status" value="1"/>
</dbReference>
<dbReference type="GO" id="GO:0019843">
    <property type="term" value="F:rRNA binding"/>
    <property type="evidence" value="ECO:0007669"/>
    <property type="project" value="UniProtKB-UniRule"/>
</dbReference>
<evidence type="ECO:0000313" key="6">
    <source>
        <dbReference type="Proteomes" id="UP000013909"/>
    </source>
</evidence>
<dbReference type="EMBL" id="AQHR01000107">
    <property type="protein sequence ID" value="EON75464.1"/>
    <property type="molecule type" value="Genomic_DNA"/>
</dbReference>
<dbReference type="InterPro" id="IPR012678">
    <property type="entry name" value="Ribosomal_uL23/eL15/eS24_sf"/>
</dbReference>
<dbReference type="GO" id="GO:0005840">
    <property type="term" value="C:ribosome"/>
    <property type="evidence" value="ECO:0007669"/>
    <property type="project" value="UniProtKB-KW"/>
</dbReference>
<keyword evidence="3 4" id="KW-0687">Ribonucleoprotein</keyword>
<reference evidence="5 6" key="1">
    <citation type="submission" date="2013-02" db="EMBL/GenBank/DDBJ databases">
        <title>A novel strain isolated from Lonar lake, Maharashtra, India.</title>
        <authorList>
            <person name="Singh A."/>
        </authorList>
    </citation>
    <scope>NUCLEOTIDE SEQUENCE [LARGE SCALE GENOMIC DNA]</scope>
    <source>
        <strain evidence="5 6">AK24</strain>
    </source>
</reference>
<evidence type="ECO:0000256" key="1">
    <source>
        <dbReference type="ARBA" id="ARBA00006700"/>
    </source>
</evidence>
<evidence type="ECO:0000256" key="2">
    <source>
        <dbReference type="ARBA" id="ARBA00022980"/>
    </source>
</evidence>
<evidence type="ECO:0000313" key="5">
    <source>
        <dbReference type="EMBL" id="EON75464.1"/>
    </source>
</evidence>
<dbReference type="NCBIfam" id="NF004363">
    <property type="entry name" value="PRK05738.2-4"/>
    <property type="match status" value="1"/>
</dbReference>
<keyword evidence="2 4" id="KW-0689">Ribosomal protein</keyword>
<evidence type="ECO:0000256" key="4">
    <source>
        <dbReference type="HAMAP-Rule" id="MF_01369"/>
    </source>
</evidence>
<keyword evidence="6" id="KW-1185">Reference proteome</keyword>
<dbReference type="InterPro" id="IPR013025">
    <property type="entry name" value="Ribosomal_uL23-like"/>
</dbReference>
<dbReference type="GO" id="GO:0006412">
    <property type="term" value="P:translation"/>
    <property type="evidence" value="ECO:0007669"/>
    <property type="project" value="UniProtKB-UniRule"/>
</dbReference>
<dbReference type="RefSeq" id="WP_010856294.1">
    <property type="nucleotide sequence ID" value="NZ_AQHR01000107.1"/>
</dbReference>
<dbReference type="STRING" id="1232681.ADIS_4168"/>
<comment type="subunit">
    <text evidence="4">Part of the 50S ribosomal subunit. Contacts protein L29, and trigger factor when it is bound to the ribosome.</text>
</comment>
<dbReference type="Gene3D" id="3.30.70.330">
    <property type="match status" value="1"/>
</dbReference>
<protein>
    <recommendedName>
        <fullName evidence="4">Large ribosomal subunit protein uL23</fullName>
    </recommendedName>
</protein>
<dbReference type="SUPFAM" id="SSF54189">
    <property type="entry name" value="Ribosomal proteins S24e, L23 and L15e"/>
    <property type="match status" value="1"/>
</dbReference>
<evidence type="ECO:0000256" key="3">
    <source>
        <dbReference type="ARBA" id="ARBA00023274"/>
    </source>
</evidence>
<gene>
    <name evidence="4" type="primary">rplW</name>
    <name evidence="5" type="ORF">ADIS_4168</name>
</gene>
<accession>R7ZN60</accession>
<dbReference type="AlphaFoldDB" id="R7ZN60"/>
<comment type="similarity">
    <text evidence="1 4">Belongs to the universal ribosomal protein uL23 family.</text>
</comment>
<keyword evidence="4" id="KW-0694">RNA-binding</keyword>
<comment type="function">
    <text evidence="4">One of the early assembly proteins it binds 23S rRNA. One of the proteins that surrounds the polypeptide exit tunnel on the outside of the ribosome. Forms the main docking site for trigger factor binding to the ribosome.</text>
</comment>
<keyword evidence="4" id="KW-0699">rRNA-binding</keyword>
<dbReference type="HAMAP" id="MF_01369_B">
    <property type="entry name" value="Ribosomal_uL23_B"/>
    <property type="match status" value="1"/>
</dbReference>
<sequence length="96" mass="10848">MKNVLKKPLITEKISAQNDRGVYGFVVEKTAKKPQIKKAVEDMYGVKVVDVRTMRYAGKKKSRYTKAKIVSGYTNAFKKAIIQVADGEIIDFYGEI</sequence>
<dbReference type="PATRIC" id="fig|1288963.3.peg.4166"/>
<dbReference type="GO" id="GO:1990904">
    <property type="term" value="C:ribonucleoprotein complex"/>
    <property type="evidence" value="ECO:0007669"/>
    <property type="project" value="UniProtKB-KW"/>
</dbReference>
<dbReference type="GO" id="GO:0003735">
    <property type="term" value="F:structural constituent of ribosome"/>
    <property type="evidence" value="ECO:0007669"/>
    <property type="project" value="InterPro"/>
</dbReference>
<name>R7ZN60_9BACT</name>